<gene>
    <name evidence="1" type="ORF">JKP34_03945</name>
</gene>
<dbReference type="Proteomes" id="UP000642920">
    <property type="component" value="Unassembled WGS sequence"/>
</dbReference>
<sequence>MSIQNYKKAIIVIIAFFLLPFTLRSQQFFRIKADFSIKELSAQNTGDRLTTGTLFYDVVSEKLVMDISFPEKETLVFYDSLVYTIVNDQIVNQSSLFDNFISSSVYHLILNNKLQNFGLADNQYYQKVDIQEQEGKIITEWNPSSTLKGVTGKILTLNKGNILEAIIFYDKEGNLLSKQNFKDYIFVQGLNIPSEIIHQYFKKENIGSSKITKIYSYKNIVLNEMQNNSYYNYNIPHNSK</sequence>
<keyword evidence="2" id="KW-1185">Reference proteome</keyword>
<comment type="caution">
    <text evidence="1">The sequence shown here is derived from an EMBL/GenBank/DDBJ whole genome shotgun (WGS) entry which is preliminary data.</text>
</comment>
<protein>
    <submittedName>
        <fullName evidence="1">Uncharacterized protein</fullName>
    </submittedName>
</protein>
<organism evidence="1 2">
    <name type="scientific">Marivirga atlantica</name>
    <dbReference type="NCBI Taxonomy" id="1548457"/>
    <lineage>
        <taxon>Bacteria</taxon>
        <taxon>Pseudomonadati</taxon>
        <taxon>Bacteroidota</taxon>
        <taxon>Cytophagia</taxon>
        <taxon>Cytophagales</taxon>
        <taxon>Marivirgaceae</taxon>
        <taxon>Marivirga</taxon>
    </lineage>
</organism>
<evidence type="ECO:0000313" key="2">
    <source>
        <dbReference type="Proteomes" id="UP000642920"/>
    </source>
</evidence>
<dbReference type="RefSeq" id="WP_201917916.1">
    <property type="nucleotide sequence ID" value="NZ_JAERQG010000001.1"/>
</dbReference>
<dbReference type="EMBL" id="JAERQG010000001">
    <property type="protein sequence ID" value="MBL0764391.1"/>
    <property type="molecule type" value="Genomic_DNA"/>
</dbReference>
<accession>A0A937DIP3</accession>
<proteinExistence type="predicted"/>
<evidence type="ECO:0000313" key="1">
    <source>
        <dbReference type="EMBL" id="MBL0764391.1"/>
    </source>
</evidence>
<dbReference type="AlphaFoldDB" id="A0A937DIP3"/>
<reference evidence="1" key="1">
    <citation type="submission" date="2021-01" db="EMBL/GenBank/DDBJ databases">
        <title>Marivirga sp. nov., isolated from intertidal surface sediments.</title>
        <authorList>
            <person name="Zhang M."/>
        </authorList>
    </citation>
    <scope>NUCLEOTIDE SEQUENCE</scope>
    <source>
        <strain evidence="1">SM1354</strain>
    </source>
</reference>
<name>A0A937DIP3_9BACT</name>